<evidence type="ECO:0000256" key="4">
    <source>
        <dbReference type="ARBA" id="ARBA00022833"/>
    </source>
</evidence>
<comment type="caution">
    <text evidence="8">The sequence shown here is derived from an EMBL/GenBank/DDBJ whole genome shotgun (WGS) entry which is preliminary data.</text>
</comment>
<dbReference type="Pfam" id="PF25095">
    <property type="entry name" value="C2H2-zf_KIN17"/>
    <property type="match status" value="1"/>
</dbReference>
<dbReference type="GO" id="GO:0006260">
    <property type="term" value="P:DNA replication"/>
    <property type="evidence" value="ECO:0007669"/>
    <property type="project" value="TreeGrafter"/>
</dbReference>
<organism evidence="8 9">
    <name type="scientific">Rhizophlyctis rosea</name>
    <dbReference type="NCBI Taxonomy" id="64517"/>
    <lineage>
        <taxon>Eukaryota</taxon>
        <taxon>Fungi</taxon>
        <taxon>Fungi incertae sedis</taxon>
        <taxon>Chytridiomycota</taxon>
        <taxon>Chytridiomycota incertae sedis</taxon>
        <taxon>Chytridiomycetes</taxon>
        <taxon>Rhizophlyctidales</taxon>
        <taxon>Rhizophlyctidaceae</taxon>
        <taxon>Rhizophlyctis</taxon>
    </lineage>
</organism>
<dbReference type="PANTHER" id="PTHR12805:SF0">
    <property type="entry name" value="DNA_RNA-BINDING PROTEIN KIN17"/>
    <property type="match status" value="1"/>
</dbReference>
<dbReference type="SMART" id="SM01253">
    <property type="entry name" value="Kin17_mid"/>
    <property type="match status" value="1"/>
</dbReference>
<dbReference type="EMBL" id="JADGJD010000821">
    <property type="protein sequence ID" value="KAJ3048265.1"/>
    <property type="molecule type" value="Genomic_DNA"/>
</dbReference>
<evidence type="ECO:0000256" key="1">
    <source>
        <dbReference type="ARBA" id="ARBA00008517"/>
    </source>
</evidence>
<evidence type="ECO:0000313" key="8">
    <source>
        <dbReference type="EMBL" id="KAJ3048265.1"/>
    </source>
</evidence>
<feature type="compositionally biased region" description="Low complexity" evidence="6">
    <location>
        <begin position="209"/>
        <end position="225"/>
    </location>
</feature>
<feature type="region of interest" description="Disordered" evidence="6">
    <location>
        <begin position="201"/>
        <end position="273"/>
    </location>
</feature>
<keyword evidence="4" id="KW-0862">Zinc</keyword>
<dbReference type="InterPro" id="IPR038254">
    <property type="entry name" value="KIN17_WH-like_sf"/>
</dbReference>
<keyword evidence="3" id="KW-0863">Zinc-finger</keyword>
<accession>A0AAD5S8V2</accession>
<keyword evidence="9" id="KW-1185">Reference proteome</keyword>
<reference evidence="8" key="1">
    <citation type="submission" date="2020-05" db="EMBL/GenBank/DDBJ databases">
        <title>Phylogenomic resolution of chytrid fungi.</title>
        <authorList>
            <person name="Stajich J.E."/>
            <person name="Amses K."/>
            <person name="Simmons R."/>
            <person name="Seto K."/>
            <person name="Myers J."/>
            <person name="Bonds A."/>
            <person name="Quandt C.A."/>
            <person name="Barry K."/>
            <person name="Liu P."/>
            <person name="Grigoriev I."/>
            <person name="Longcore J.E."/>
            <person name="James T.Y."/>
        </authorList>
    </citation>
    <scope>NUCLEOTIDE SEQUENCE</scope>
    <source>
        <strain evidence="8">JEL0318</strain>
    </source>
</reference>
<evidence type="ECO:0000313" key="9">
    <source>
        <dbReference type="Proteomes" id="UP001212841"/>
    </source>
</evidence>
<dbReference type="GO" id="GO:0005634">
    <property type="term" value="C:nucleus"/>
    <property type="evidence" value="ECO:0007669"/>
    <property type="project" value="TreeGrafter"/>
</dbReference>
<evidence type="ECO:0000256" key="2">
    <source>
        <dbReference type="ARBA" id="ARBA00022723"/>
    </source>
</evidence>
<dbReference type="Proteomes" id="UP001212841">
    <property type="component" value="Unassembled WGS sequence"/>
</dbReference>
<evidence type="ECO:0000259" key="7">
    <source>
        <dbReference type="SMART" id="SM01253"/>
    </source>
</evidence>
<dbReference type="GO" id="GO:0008270">
    <property type="term" value="F:zinc ion binding"/>
    <property type="evidence" value="ECO:0007669"/>
    <property type="project" value="UniProtKB-KW"/>
</dbReference>
<protein>
    <recommendedName>
        <fullName evidence="7">DNA/RNA-binding protein Kin17 WH-like domain-containing protein</fullName>
    </recommendedName>
</protein>
<keyword evidence="5" id="KW-0175">Coiled coil</keyword>
<gene>
    <name evidence="8" type="ORF">HK097_010733</name>
</gene>
<dbReference type="GO" id="GO:0003690">
    <property type="term" value="F:double-stranded DNA binding"/>
    <property type="evidence" value="ECO:0007669"/>
    <property type="project" value="TreeGrafter"/>
</dbReference>
<evidence type="ECO:0000256" key="6">
    <source>
        <dbReference type="SAM" id="MobiDB-lite"/>
    </source>
</evidence>
<comment type="similarity">
    <text evidence="1">Belongs to the KIN17 family.</text>
</comment>
<sequence>MCEKQCRDENGFKCHCASEAHQRQMALFAESSDKYLNNFSKEFQDDFVKLLARRYGTRRVHANLVYQEYISDRNHLHMNATHWNSLTEFAMHLGKQGICEVEETPKGWFIKWIDRSPETLRKQEAIKKQERLERSEEERAEKLLKEQIEKAKEVAANAEAEYTELKREGEGEPIKLQLKTLAPTKMAFKKPEPKKLNALAMASKKAAEGSKPSLAGPGSSSSSGAPMGGGASSGLGSAGGSKLSAAELIIKEEMDRKRKAPAGFSRPDDKRRR</sequence>
<dbReference type="InterPro" id="IPR056767">
    <property type="entry name" value="C2H2-Znf_KIN17"/>
</dbReference>
<feature type="domain" description="DNA/RNA-binding protein Kin17 WH-like" evidence="7">
    <location>
        <begin position="23"/>
        <end position="149"/>
    </location>
</feature>
<feature type="coiled-coil region" evidence="5">
    <location>
        <begin position="120"/>
        <end position="168"/>
    </location>
</feature>
<evidence type="ECO:0000256" key="3">
    <source>
        <dbReference type="ARBA" id="ARBA00022771"/>
    </source>
</evidence>
<dbReference type="FunFam" id="1.10.10.2030:FF:000001">
    <property type="entry name" value="DNA/RNA-binding protein KIN17, putative"/>
    <property type="match status" value="1"/>
</dbReference>
<dbReference type="PANTHER" id="PTHR12805">
    <property type="entry name" value="KIN17 KIN, ANTIGENIC DETERMINANT OF RECA PROTEIN HOMOLOG"/>
    <property type="match status" value="1"/>
</dbReference>
<dbReference type="InterPro" id="IPR019447">
    <property type="entry name" value="DNA/RNA-bd_Kin17_WH-like_dom"/>
</dbReference>
<evidence type="ECO:0000256" key="5">
    <source>
        <dbReference type="SAM" id="Coils"/>
    </source>
</evidence>
<dbReference type="InterPro" id="IPR037321">
    <property type="entry name" value="KIN17-like"/>
</dbReference>
<dbReference type="Pfam" id="PF10357">
    <property type="entry name" value="WH_KIN17"/>
    <property type="match status" value="1"/>
</dbReference>
<keyword evidence="2" id="KW-0479">Metal-binding</keyword>
<dbReference type="Gene3D" id="1.10.10.2030">
    <property type="entry name" value="DNA/RNA-binding protein Kin17, conserved domain"/>
    <property type="match status" value="1"/>
</dbReference>
<proteinExistence type="inferred from homology"/>
<dbReference type="AlphaFoldDB" id="A0AAD5S8V2"/>
<feature type="compositionally biased region" description="Gly residues" evidence="6">
    <location>
        <begin position="226"/>
        <end position="239"/>
    </location>
</feature>
<name>A0AAD5S8V2_9FUNG</name>
<dbReference type="GO" id="GO:0006974">
    <property type="term" value="P:DNA damage response"/>
    <property type="evidence" value="ECO:0007669"/>
    <property type="project" value="TreeGrafter"/>
</dbReference>